<keyword evidence="1" id="KW-0223">Dioxygenase</keyword>
<evidence type="ECO:0000313" key="3">
    <source>
        <dbReference type="Proteomes" id="UP000305267"/>
    </source>
</evidence>
<dbReference type="GO" id="GO:0005506">
    <property type="term" value="F:iron ion binding"/>
    <property type="evidence" value="ECO:0007669"/>
    <property type="project" value="UniProtKB-UniRule"/>
</dbReference>
<feature type="transmembrane region" description="Helical" evidence="1">
    <location>
        <begin position="56"/>
        <end position="73"/>
    </location>
</feature>
<feature type="transmembrane region" description="Helical" evidence="1">
    <location>
        <begin position="282"/>
        <end position="303"/>
    </location>
</feature>
<evidence type="ECO:0000256" key="1">
    <source>
        <dbReference type="HAMAP-Rule" id="MF_02093"/>
    </source>
</evidence>
<dbReference type="GO" id="GO:0010436">
    <property type="term" value="F:carotenoid dioxygenase activity"/>
    <property type="evidence" value="ECO:0007669"/>
    <property type="project" value="UniProtKB-UniRule"/>
</dbReference>
<keyword evidence="1" id="KW-0560">Oxidoreductase</keyword>
<feature type="binding site" evidence="1">
    <location>
        <position position="234"/>
    </location>
    <ligand>
        <name>Fe cation</name>
        <dbReference type="ChEBI" id="CHEBI:24875"/>
    </ligand>
</feature>
<dbReference type="AlphaFoldDB" id="A0A5C4LEJ0"/>
<feature type="transmembrane region" description="Helical" evidence="1">
    <location>
        <begin position="177"/>
        <end position="194"/>
    </location>
</feature>
<evidence type="ECO:0000313" key="2">
    <source>
        <dbReference type="EMBL" id="TNC11077.1"/>
    </source>
</evidence>
<proteinExistence type="inferred from homology"/>
<comment type="cofactor">
    <cofactor evidence="1">
        <name>Fe(2+)</name>
        <dbReference type="ChEBI" id="CHEBI:29033"/>
    </cofactor>
</comment>
<organism evidence="2 3">
    <name type="scientific">Methylobacterium terricola</name>
    <dbReference type="NCBI Taxonomy" id="2583531"/>
    <lineage>
        <taxon>Bacteria</taxon>
        <taxon>Pseudomonadati</taxon>
        <taxon>Pseudomonadota</taxon>
        <taxon>Alphaproteobacteria</taxon>
        <taxon>Hyphomicrobiales</taxon>
        <taxon>Methylobacteriaceae</taxon>
        <taxon>Methylobacterium</taxon>
    </lineage>
</organism>
<dbReference type="OrthoDB" id="8779153at2"/>
<keyword evidence="1" id="KW-1133">Transmembrane helix</keyword>
<keyword evidence="1" id="KW-0479">Metal-binding</keyword>
<keyword evidence="1" id="KW-0408">Iron</keyword>
<feature type="transmembrane region" description="Helical" evidence="1">
    <location>
        <begin position="254"/>
        <end position="276"/>
    </location>
</feature>
<keyword evidence="1" id="KW-1003">Cell membrane</keyword>
<comment type="function">
    <text evidence="1">Catalyzes the cleavage of beta-carotene at its central double bond (15,15') to yield two molecules of all-trans-retinal.</text>
</comment>
<dbReference type="HAMAP" id="MF_02093">
    <property type="entry name" value="Beta_carotene_diox"/>
    <property type="match status" value="1"/>
</dbReference>
<feature type="transmembrane region" description="Helical" evidence="1">
    <location>
        <begin position="89"/>
        <end position="109"/>
    </location>
</feature>
<dbReference type="Pfam" id="PF15461">
    <property type="entry name" value="BCD"/>
    <property type="match status" value="1"/>
</dbReference>
<feature type="transmembrane region" description="Helical" evidence="1">
    <location>
        <begin position="206"/>
        <end position="228"/>
    </location>
</feature>
<keyword evidence="3" id="KW-1185">Reference proteome</keyword>
<dbReference type="GO" id="GO:0016121">
    <property type="term" value="P:carotene catabolic process"/>
    <property type="evidence" value="ECO:0007669"/>
    <property type="project" value="UniProtKB-UniRule"/>
</dbReference>
<comment type="subcellular location">
    <subcellularLocation>
        <location evidence="1">Cell membrane</location>
        <topology evidence="1">Multi-pass membrane protein</topology>
    </subcellularLocation>
</comment>
<dbReference type="InterPro" id="IPR022270">
    <property type="entry name" value="Blh_diox"/>
</dbReference>
<protein>
    <recommendedName>
        <fullName evidence="1">Probable beta-carotene 15,15'-dioxygenase</fullName>
        <ecNumber evidence="1">1.13.11.63</ecNumber>
    </recommendedName>
</protein>
<feature type="binding site" evidence="1">
    <location>
        <position position="70"/>
    </location>
    <ligand>
        <name>Fe cation</name>
        <dbReference type="ChEBI" id="CHEBI:24875"/>
    </ligand>
</feature>
<dbReference type="GO" id="GO:0005886">
    <property type="term" value="C:plasma membrane"/>
    <property type="evidence" value="ECO:0007669"/>
    <property type="project" value="UniProtKB-SubCell"/>
</dbReference>
<name>A0A5C4LEJ0_9HYPH</name>
<comment type="catalytic activity">
    <reaction evidence="1">
        <text>all-trans-beta-carotene + O2 = 2 all-trans-retinal</text>
        <dbReference type="Rhea" id="RHEA:32887"/>
        <dbReference type="ChEBI" id="CHEBI:15379"/>
        <dbReference type="ChEBI" id="CHEBI:17579"/>
        <dbReference type="ChEBI" id="CHEBI:17898"/>
        <dbReference type="EC" id="1.13.11.63"/>
    </reaction>
</comment>
<dbReference type="GO" id="GO:0003834">
    <property type="term" value="F:beta-carotene 15,15'-dioxygenase activity"/>
    <property type="evidence" value="ECO:0007669"/>
    <property type="project" value="UniProtKB-EC"/>
</dbReference>
<dbReference type="Proteomes" id="UP000305267">
    <property type="component" value="Unassembled WGS sequence"/>
</dbReference>
<dbReference type="EC" id="1.13.11.63" evidence="1"/>
<comment type="similarity">
    <text evidence="1">Belongs to the Brp/Blh beta-carotene diooxygenase family.</text>
</comment>
<gene>
    <name evidence="2" type="ORF">FF100_20980</name>
</gene>
<dbReference type="NCBIfam" id="TIGR03753">
    <property type="entry name" value="blh_monoox"/>
    <property type="match status" value="1"/>
</dbReference>
<dbReference type="EMBL" id="VDDA01000010">
    <property type="protein sequence ID" value="TNC11077.1"/>
    <property type="molecule type" value="Genomic_DNA"/>
</dbReference>
<reference evidence="2 3" key="1">
    <citation type="submission" date="2019-06" db="EMBL/GenBank/DDBJ databases">
        <title>Genome of Methylobacterium sp. 17Sr1-39.</title>
        <authorList>
            <person name="Seo T."/>
        </authorList>
    </citation>
    <scope>NUCLEOTIDE SEQUENCE [LARGE SCALE GENOMIC DNA]</scope>
    <source>
        <strain evidence="2 3">17Sr1-39</strain>
    </source>
</reference>
<comment type="caution">
    <text evidence="2">The sequence shown here is derived from an EMBL/GenBank/DDBJ whole genome shotgun (WGS) entry which is preliminary data.</text>
</comment>
<accession>A0A5C4LEJ0</accession>
<keyword evidence="1" id="KW-0812">Transmembrane</keyword>
<feature type="binding site" evidence="1">
    <location>
        <position position="230"/>
    </location>
    <ligand>
        <name>Fe cation</name>
        <dbReference type="ChEBI" id="CHEBI:24875"/>
    </ligand>
</feature>
<keyword evidence="1" id="KW-0472">Membrane</keyword>
<dbReference type="RefSeq" id="WP_139037685.1">
    <property type="nucleotide sequence ID" value="NZ_VDDA01000010.1"/>
</dbReference>
<feature type="binding site" evidence="1">
    <location>
        <position position="127"/>
    </location>
    <ligand>
        <name>Fe cation</name>
        <dbReference type="ChEBI" id="CHEBI:24875"/>
    </ligand>
</feature>
<sequence length="327" mass="34396">MARRPAPIPAPASARLIPVPVPGPWPSLARGAASCLLPAAAALLAATALLPREAGWAAVLALVIGLGVPHGALDGEVAKPFLAPRFGRAWFPVFAAPYLALTAAVLVAWRVAPDATLAGFLGLSVLHFGYEDAGPGRPVEALVRGGLPIALPALVQPDETARIFAVVTDTAMPVLPVWWTILAWAWLGLALVWLCRRPSFDLLAELGALSLAFLVLPPLSAFGLYFVCLHAPRHMRALAEDPARAPRVDGMGRAVVLALPVFGLTLLIGLLLWPTYPQADAAARLLAVTLQLLAALTLPHLLLDRWVEGRGRMTTPAGAGHDGSRSE</sequence>
<feature type="transmembrane region" description="Helical" evidence="1">
    <location>
        <begin position="28"/>
        <end position="49"/>
    </location>
</feature>